<evidence type="ECO:0000256" key="13">
    <source>
        <dbReference type="SAM" id="Phobius"/>
    </source>
</evidence>
<evidence type="ECO:0000256" key="6">
    <source>
        <dbReference type="ARBA" id="ARBA00022692"/>
    </source>
</evidence>
<dbReference type="Gene3D" id="1.20.1720.10">
    <property type="entry name" value="Multidrug resistance protein D"/>
    <property type="match status" value="1"/>
</dbReference>
<feature type="transmembrane region" description="Helical" evidence="13">
    <location>
        <begin position="230"/>
        <end position="251"/>
    </location>
</feature>
<dbReference type="InterPro" id="IPR020846">
    <property type="entry name" value="MFS_dom"/>
</dbReference>
<comment type="similarity">
    <text evidence="3">Belongs to the major facilitator superfamily. TCR/Tet family.</text>
</comment>
<keyword evidence="9" id="KW-0406">Ion transport</keyword>
<feature type="transmembrane region" description="Helical" evidence="13">
    <location>
        <begin position="174"/>
        <end position="195"/>
    </location>
</feature>
<keyword evidence="4" id="KW-0050">Antiport</keyword>
<feature type="transmembrane region" description="Helical" evidence="13">
    <location>
        <begin position="425"/>
        <end position="445"/>
    </location>
</feature>
<dbReference type="PANTHER" id="PTHR23501:SF188">
    <property type="entry name" value="TETRACYCLINE RESISTANCE PROTEIN"/>
    <property type="match status" value="1"/>
</dbReference>
<feature type="transmembrane region" description="Helical" evidence="13">
    <location>
        <begin position="337"/>
        <end position="356"/>
    </location>
</feature>
<dbReference type="PRINTS" id="PR01036">
    <property type="entry name" value="TCRTETB"/>
</dbReference>
<keyword evidence="5" id="KW-1003">Cell membrane</keyword>
<dbReference type="Proteomes" id="UP001589716">
    <property type="component" value="Unassembled WGS sequence"/>
</dbReference>
<dbReference type="PANTHER" id="PTHR23501">
    <property type="entry name" value="MAJOR FACILITATOR SUPERFAMILY"/>
    <property type="match status" value="1"/>
</dbReference>
<dbReference type="EMBL" id="JBHMCT010000005">
    <property type="protein sequence ID" value="MFB9553434.1"/>
    <property type="molecule type" value="Genomic_DNA"/>
</dbReference>
<evidence type="ECO:0000256" key="8">
    <source>
        <dbReference type="ARBA" id="ARBA00022989"/>
    </source>
</evidence>
<comment type="subcellular location">
    <subcellularLocation>
        <location evidence="2">Cell membrane</location>
        <topology evidence="2">Multi-pass membrane protein</topology>
    </subcellularLocation>
</comment>
<feature type="transmembrane region" description="Helical" evidence="13">
    <location>
        <begin position="362"/>
        <end position="386"/>
    </location>
</feature>
<feature type="transmembrane region" description="Helical" evidence="13">
    <location>
        <begin position="398"/>
        <end position="419"/>
    </location>
</feature>
<evidence type="ECO:0000256" key="12">
    <source>
        <dbReference type="ARBA" id="ARBA00040630"/>
    </source>
</evidence>
<evidence type="ECO:0000256" key="7">
    <source>
        <dbReference type="ARBA" id="ARBA00022781"/>
    </source>
</evidence>
<comment type="caution">
    <text evidence="15">The sequence shown here is derived from an EMBL/GenBank/DDBJ whole genome shotgun (WGS) entry which is preliminary data.</text>
</comment>
<dbReference type="InterPro" id="IPR036259">
    <property type="entry name" value="MFS_trans_sf"/>
</dbReference>
<accession>A0ABV5QJA3</accession>
<feature type="transmembrane region" description="Helical" evidence="13">
    <location>
        <begin position="114"/>
        <end position="134"/>
    </location>
</feature>
<protein>
    <recommendedName>
        <fullName evidence="12">Tetracycline resistance protein</fullName>
    </recommendedName>
</protein>
<keyword evidence="11" id="KW-0046">Antibiotic resistance</keyword>
<keyword evidence="7" id="KW-0375">Hydrogen ion transport</keyword>
<feature type="domain" description="Major facilitator superfamily (MFS) profile" evidence="14">
    <location>
        <begin position="16"/>
        <end position="450"/>
    </location>
</feature>
<keyword evidence="4" id="KW-0813">Transport</keyword>
<comment type="function">
    <text evidence="1">Resistance to tetracycline by an active tetracycline efflux. This is an energy-dependent process that decreases the accumulation of the antibiotic in whole cells. This protein functions as a metal-tetracycline/H(+) antiporter.</text>
</comment>
<evidence type="ECO:0000256" key="2">
    <source>
        <dbReference type="ARBA" id="ARBA00004651"/>
    </source>
</evidence>
<evidence type="ECO:0000259" key="14">
    <source>
        <dbReference type="PROSITE" id="PS50850"/>
    </source>
</evidence>
<keyword evidence="8 13" id="KW-1133">Transmembrane helix</keyword>
<name>A0ABV5QJA3_9ACTN</name>
<feature type="transmembrane region" description="Helical" evidence="13">
    <location>
        <begin position="271"/>
        <end position="293"/>
    </location>
</feature>
<feature type="transmembrane region" description="Helical" evidence="13">
    <location>
        <begin position="90"/>
        <end position="108"/>
    </location>
</feature>
<dbReference type="PROSITE" id="PS50850">
    <property type="entry name" value="MFS"/>
    <property type="match status" value="1"/>
</dbReference>
<dbReference type="SUPFAM" id="SSF103473">
    <property type="entry name" value="MFS general substrate transporter"/>
    <property type="match status" value="1"/>
</dbReference>
<keyword evidence="10 13" id="KW-0472">Membrane</keyword>
<dbReference type="RefSeq" id="WP_345486457.1">
    <property type="nucleotide sequence ID" value="NZ_BAAAWU010000001.1"/>
</dbReference>
<evidence type="ECO:0000256" key="5">
    <source>
        <dbReference type="ARBA" id="ARBA00022475"/>
    </source>
</evidence>
<evidence type="ECO:0000256" key="10">
    <source>
        <dbReference type="ARBA" id="ARBA00023136"/>
    </source>
</evidence>
<feature type="transmembrane region" description="Helical" evidence="13">
    <location>
        <begin position="27"/>
        <end position="46"/>
    </location>
</feature>
<evidence type="ECO:0000313" key="15">
    <source>
        <dbReference type="EMBL" id="MFB9553434.1"/>
    </source>
</evidence>
<dbReference type="Pfam" id="PF07690">
    <property type="entry name" value="MFS_1"/>
    <property type="match status" value="1"/>
</dbReference>
<feature type="transmembrane region" description="Helical" evidence="13">
    <location>
        <begin position="146"/>
        <end position="168"/>
    </location>
</feature>
<evidence type="ECO:0000256" key="1">
    <source>
        <dbReference type="ARBA" id="ARBA00003279"/>
    </source>
</evidence>
<evidence type="ECO:0000256" key="4">
    <source>
        <dbReference type="ARBA" id="ARBA00022449"/>
    </source>
</evidence>
<reference evidence="15 16" key="1">
    <citation type="submission" date="2024-09" db="EMBL/GenBank/DDBJ databases">
        <authorList>
            <person name="Sun Q."/>
            <person name="Mori K."/>
        </authorList>
    </citation>
    <scope>NUCLEOTIDE SEQUENCE [LARGE SCALE GENOMIC DNA]</scope>
    <source>
        <strain evidence="15 16">JCM 4414</strain>
    </source>
</reference>
<feature type="transmembrane region" description="Helical" evidence="13">
    <location>
        <begin position="58"/>
        <end position="78"/>
    </location>
</feature>
<keyword evidence="6 13" id="KW-0812">Transmembrane</keyword>
<dbReference type="InterPro" id="IPR011701">
    <property type="entry name" value="MFS"/>
</dbReference>
<sequence length="453" mass="44494">MTTDQALSTAPGQPAAVLSARSAGLRYGALFGPAVFGVTAAGVALPDVAKALGATPATAAWVLTAHALALGVGTALFGRLADSRGVRTSLLVGSIVLAVGTVVCLLAPNIGVLVAGRFVLATGSGAMTSGALALSAAAPPADRPKVLGGFGATMAVFSASATLAGGVFTQWMTWRIALVLPALSLLAVPLCLRAAAARAGSGRKLDLPGAVLLTVAAMSFLLLIQSYALGLSAGVVIALAAALVVSLGGLIQRVRATEGAFVPRRLVADRVFLRASLTGVGAYAGLFAAMYLVPQILVGGHGWSVLAVGAWLLPGAVVGAVLSRFAGKFAGGSAGSVMLSVIALAMAAVLALSAAVTNPTPLLIGASLGFAAFAVTQVITTALMSAHVEPALRGGAMGLLNLTFFVGGGVGSATAGALVKSMSMTGVLAVVAVFPLLAAVTALTLRSTGGPKN</sequence>
<evidence type="ECO:0000256" key="11">
    <source>
        <dbReference type="ARBA" id="ARBA00023251"/>
    </source>
</evidence>
<keyword evidence="16" id="KW-1185">Reference proteome</keyword>
<feature type="transmembrane region" description="Helical" evidence="13">
    <location>
        <begin position="207"/>
        <end position="224"/>
    </location>
</feature>
<gene>
    <name evidence="15" type="ORF">ACFFTP_04380</name>
</gene>
<feature type="transmembrane region" description="Helical" evidence="13">
    <location>
        <begin position="305"/>
        <end position="325"/>
    </location>
</feature>
<dbReference type="Gene3D" id="1.20.1250.20">
    <property type="entry name" value="MFS general substrate transporter like domains"/>
    <property type="match status" value="1"/>
</dbReference>
<evidence type="ECO:0000313" key="16">
    <source>
        <dbReference type="Proteomes" id="UP001589716"/>
    </source>
</evidence>
<proteinExistence type="inferred from homology"/>
<evidence type="ECO:0000256" key="9">
    <source>
        <dbReference type="ARBA" id="ARBA00023065"/>
    </source>
</evidence>
<organism evidence="15 16">
    <name type="scientific">Streptomyces roseoviridis</name>
    <dbReference type="NCBI Taxonomy" id="67361"/>
    <lineage>
        <taxon>Bacteria</taxon>
        <taxon>Bacillati</taxon>
        <taxon>Actinomycetota</taxon>
        <taxon>Actinomycetes</taxon>
        <taxon>Kitasatosporales</taxon>
        <taxon>Streptomycetaceae</taxon>
        <taxon>Streptomyces</taxon>
    </lineage>
</organism>
<evidence type="ECO:0000256" key="3">
    <source>
        <dbReference type="ARBA" id="ARBA00007520"/>
    </source>
</evidence>